<dbReference type="Pfam" id="PF25788">
    <property type="entry name" value="Ig_Rha78A_N"/>
    <property type="match status" value="1"/>
</dbReference>
<gene>
    <name evidence="1" type="ORF">NZD86_12025</name>
</gene>
<dbReference type="Gene3D" id="2.60.40.10">
    <property type="entry name" value="Immunoglobulins"/>
    <property type="match status" value="2"/>
</dbReference>
<dbReference type="Proteomes" id="UP001164803">
    <property type="component" value="Chromosome"/>
</dbReference>
<sequence>MATWAFSSSDTTVTQASYDVQVYNNSTGALVFDTGSIASSVSQYVIPANTLVNGTEYKWRVQYTDSGGNASPWSDYQVFKCSSAPTVSVTSPTSAQTITANTVTVAGTYSQSQGVSEQSFRAVIFASDQSTIYADSGTVLNTANQYSVSGLPNGTYYAQFTVTSADGLSTTSGKVQFTVNFNGLASSVGISTTPLPDAAAIRVDFYTPKSIPGTYVGPGETYKPGKWGQAIQVAALGEKVYFTVAPFNQFMYTSWFSPQIASSAMKNDQVIAHIQADANNYVEVRYDPVGQTFILDYCVAGNILTTVSPSGLTFNANDWLMVALRQTSTLDAFVGIGGNWYKWTVEVDTTTTSNTIGVMTFGTGTYANPVVVKNMSYTTAYIGCSPQDGNEANALFDQTHLTAQTLTDSDIEELYTNATQQTFNFESMFLANFDGDLEGGTATPTPIDHWNVYRLYNGIQKLLATISNTGQPTVSYTDSTPFSGLTYQYNVVPVDTSGNIGNPQTAQGSVEFDGWWLSDPTTGSLFQFYLNVADVPLKMNRQRTEYQTSGKYPIVAYSPTRYRTGTLKSMVVDQFNSTQSPREQYESLQSMIDTHNMLLLRGDEGQGFMIDAYGEIDTVPSRNHKQYHNVEISWTEVASA</sequence>
<organism evidence="1 2">
    <name type="scientific">Alicyclobacillus dauci</name>
    <dbReference type="NCBI Taxonomy" id="1475485"/>
    <lineage>
        <taxon>Bacteria</taxon>
        <taxon>Bacillati</taxon>
        <taxon>Bacillota</taxon>
        <taxon>Bacilli</taxon>
        <taxon>Bacillales</taxon>
        <taxon>Alicyclobacillaceae</taxon>
        <taxon>Alicyclobacillus</taxon>
    </lineage>
</organism>
<name>A0ABY6YWY1_9BACL</name>
<proteinExistence type="predicted"/>
<dbReference type="InterPro" id="IPR013783">
    <property type="entry name" value="Ig-like_fold"/>
</dbReference>
<keyword evidence="2" id="KW-1185">Reference proteome</keyword>
<accession>A0ABY6YWY1</accession>
<evidence type="ECO:0000313" key="1">
    <source>
        <dbReference type="EMBL" id="WAH35055.1"/>
    </source>
</evidence>
<dbReference type="EMBL" id="CP104064">
    <property type="protein sequence ID" value="WAH35055.1"/>
    <property type="molecule type" value="Genomic_DNA"/>
</dbReference>
<protein>
    <submittedName>
        <fullName evidence="1">Uncharacterized protein</fullName>
    </submittedName>
</protein>
<reference evidence="1" key="1">
    <citation type="submission" date="2022-08" db="EMBL/GenBank/DDBJ databases">
        <title>Alicyclobacillus dauci DSM2870, complete genome.</title>
        <authorList>
            <person name="Wang Q."/>
            <person name="Cai R."/>
            <person name="Wang Z."/>
        </authorList>
    </citation>
    <scope>NUCLEOTIDE SEQUENCE</scope>
    <source>
        <strain evidence="1">DSM 28700</strain>
    </source>
</reference>
<dbReference type="RefSeq" id="WP_268041888.1">
    <property type="nucleotide sequence ID" value="NZ_CP104064.1"/>
</dbReference>
<evidence type="ECO:0000313" key="2">
    <source>
        <dbReference type="Proteomes" id="UP001164803"/>
    </source>
</evidence>